<evidence type="ECO:0000313" key="3">
    <source>
        <dbReference type="Proteomes" id="UP001497482"/>
    </source>
</evidence>
<accession>A0AAV2LZ60</accession>
<feature type="region of interest" description="Disordered" evidence="1">
    <location>
        <begin position="674"/>
        <end position="751"/>
    </location>
</feature>
<keyword evidence="3" id="KW-1185">Reference proteome</keyword>
<feature type="compositionally biased region" description="Polar residues" evidence="1">
    <location>
        <begin position="130"/>
        <end position="140"/>
    </location>
</feature>
<feature type="compositionally biased region" description="Polar residues" evidence="1">
    <location>
        <begin position="168"/>
        <end position="184"/>
    </location>
</feature>
<gene>
    <name evidence="2" type="ORF">KC01_LOCUS33548</name>
</gene>
<feature type="compositionally biased region" description="Basic and acidic residues" evidence="1">
    <location>
        <begin position="584"/>
        <end position="593"/>
    </location>
</feature>
<feature type="compositionally biased region" description="Low complexity" evidence="1">
    <location>
        <begin position="472"/>
        <end position="483"/>
    </location>
</feature>
<sequence>MGNFISNDNESVQTDGSIPEKHENGAVNGISLTVTANGHTVDVPAKILIPEIVDSTLPEIQSITTEAIPVEPKSGPPDAEITPPDPSHTVHTEEKPEDSDGHSKVQNKEQKTSVFRKMFKTKPAPAPEQTPDQTTANTPLPNGLIHGEKENGVINESSPKESEMEVEPTNTEEIGVQAETTESTEFVVAESEEKPVSSPSAKVLRPARKVSVFSKMFKKQQPPASPPPAAPEPPAPEPAAPVEEEPKEELIEDQSDPSPPVPVQQPESEEQTAETEVEEGDSEPKDPESDRGTQDSPAEENPVMNFFKTLVTPTKTRKDAQAPDATKEQPQPSETQPQATTTTTVAQVSDPQAPPKGMPVPPPPPPEPPRVEAAAKAVKPKEEAKTKDSPKAKSAKGTLTRLFKSKPTPKEPHAAVEEAEAVDLEPEKVKEPPQPDTEDQIDCTIDIQDTAEAQPEPVIEQKPDASKASTLEAAAKPAQAPAAQEEKKPEAKKSLLTFFKPKAWLDRVSTTVQAASSSGVQFIRKTTGAAADPKATASPAAAAAEAAPAPAPAPVKEETPKAAKSTEATAESKPAAVTPAGEEVPPKRLEKRNSITLFFKNLSGKRPSTDAGATEAPAASAEKSKRGYVTDEAKIRKHEELKNFALERYDIAKKIAEKCEEQKMTRILVLKEGTQEDQPYKQRKKSVTLKTQEAHSADPGRLRSGTVYKDLHDDTEEECDVEATQRRRIKGKMLMRETQTPLPRINDELLYPASEPEDMEAYHKEKHSYKQLSRCRLREDTGGTPEEGVEGEDFKDKEAIVKINAGYATNMDTGQGIVPT</sequence>
<protein>
    <submittedName>
        <fullName evidence="2">Uncharacterized protein</fullName>
    </submittedName>
</protein>
<dbReference type="AlphaFoldDB" id="A0AAV2LZ60"/>
<feature type="compositionally biased region" description="Low complexity" evidence="1">
    <location>
        <begin position="328"/>
        <end position="351"/>
    </location>
</feature>
<reference evidence="2 3" key="1">
    <citation type="submission" date="2024-04" db="EMBL/GenBank/DDBJ databases">
        <authorList>
            <person name="Waldvogel A.-M."/>
            <person name="Schoenle A."/>
        </authorList>
    </citation>
    <scope>NUCLEOTIDE SEQUENCE [LARGE SCALE GENOMIC DNA]</scope>
</reference>
<feature type="compositionally biased region" description="Basic and acidic residues" evidence="1">
    <location>
        <begin position="316"/>
        <end position="327"/>
    </location>
</feature>
<feature type="region of interest" description="Disordered" evidence="1">
    <location>
        <begin position="63"/>
        <end position="491"/>
    </location>
</feature>
<name>A0AAV2LZ60_KNICA</name>
<feature type="compositionally biased region" description="Low complexity" evidence="1">
    <location>
        <begin position="527"/>
        <end position="548"/>
    </location>
</feature>
<proteinExistence type="predicted"/>
<evidence type="ECO:0000313" key="2">
    <source>
        <dbReference type="EMBL" id="CAL1606354.1"/>
    </source>
</evidence>
<feature type="compositionally biased region" description="Pro residues" evidence="1">
    <location>
        <begin position="223"/>
        <end position="239"/>
    </location>
</feature>
<feature type="compositionally biased region" description="Low complexity" evidence="1">
    <location>
        <begin position="611"/>
        <end position="621"/>
    </location>
</feature>
<evidence type="ECO:0000256" key="1">
    <source>
        <dbReference type="SAM" id="MobiDB-lite"/>
    </source>
</evidence>
<dbReference type="Proteomes" id="UP001497482">
    <property type="component" value="Chromosome 5"/>
</dbReference>
<feature type="compositionally biased region" description="Polar residues" evidence="1">
    <location>
        <begin position="1"/>
        <end position="16"/>
    </location>
</feature>
<feature type="region of interest" description="Disordered" evidence="1">
    <location>
        <begin position="1"/>
        <end position="24"/>
    </location>
</feature>
<feature type="compositionally biased region" description="Pro residues" evidence="1">
    <location>
        <begin position="352"/>
        <end position="368"/>
    </location>
</feature>
<feature type="region of interest" description="Disordered" evidence="1">
    <location>
        <begin position="527"/>
        <end position="628"/>
    </location>
</feature>
<feature type="compositionally biased region" description="Acidic residues" evidence="1">
    <location>
        <begin position="267"/>
        <end position="281"/>
    </location>
</feature>
<feature type="compositionally biased region" description="Acidic residues" evidence="1">
    <location>
        <begin position="242"/>
        <end position="255"/>
    </location>
</feature>
<feature type="compositionally biased region" description="Basic and acidic residues" evidence="1">
    <location>
        <begin position="88"/>
        <end position="111"/>
    </location>
</feature>
<feature type="compositionally biased region" description="Basic and acidic residues" evidence="1">
    <location>
        <begin position="379"/>
        <end position="391"/>
    </location>
</feature>
<feature type="compositionally biased region" description="Basic and acidic residues" evidence="1">
    <location>
        <begin position="692"/>
        <end position="701"/>
    </location>
</feature>
<organism evidence="2 3">
    <name type="scientific">Knipowitschia caucasica</name>
    <name type="common">Caucasian dwarf goby</name>
    <name type="synonym">Pomatoschistus caucasicus</name>
    <dbReference type="NCBI Taxonomy" id="637954"/>
    <lineage>
        <taxon>Eukaryota</taxon>
        <taxon>Metazoa</taxon>
        <taxon>Chordata</taxon>
        <taxon>Craniata</taxon>
        <taxon>Vertebrata</taxon>
        <taxon>Euteleostomi</taxon>
        <taxon>Actinopterygii</taxon>
        <taxon>Neopterygii</taxon>
        <taxon>Teleostei</taxon>
        <taxon>Neoteleostei</taxon>
        <taxon>Acanthomorphata</taxon>
        <taxon>Gobiaria</taxon>
        <taxon>Gobiiformes</taxon>
        <taxon>Gobioidei</taxon>
        <taxon>Gobiidae</taxon>
        <taxon>Gobiinae</taxon>
        <taxon>Knipowitschia</taxon>
    </lineage>
</organism>
<dbReference type="EMBL" id="OZ035827">
    <property type="protein sequence ID" value="CAL1606354.1"/>
    <property type="molecule type" value="Genomic_DNA"/>
</dbReference>
<feature type="compositionally biased region" description="Basic and acidic residues" evidence="1">
    <location>
        <begin position="282"/>
        <end position="293"/>
    </location>
</feature>